<proteinExistence type="predicted"/>
<dbReference type="SUPFAM" id="SSF54427">
    <property type="entry name" value="NTF2-like"/>
    <property type="match status" value="1"/>
</dbReference>
<reference evidence="2" key="1">
    <citation type="journal article" date="2019" name="Int. J. Syst. Evol. Microbiol.">
        <title>The Global Catalogue of Microorganisms (GCM) 10K type strain sequencing project: providing services to taxonomists for standard genome sequencing and annotation.</title>
        <authorList>
            <consortium name="The Broad Institute Genomics Platform"/>
            <consortium name="The Broad Institute Genome Sequencing Center for Infectious Disease"/>
            <person name="Wu L."/>
            <person name="Ma J."/>
        </authorList>
    </citation>
    <scope>NUCLEOTIDE SEQUENCE [LARGE SCALE GENOMIC DNA]</scope>
    <source>
        <strain evidence="2">CCUG 49018</strain>
    </source>
</reference>
<dbReference type="Proteomes" id="UP001597182">
    <property type="component" value="Unassembled WGS sequence"/>
</dbReference>
<organism evidence="1 2">
    <name type="scientific">Pseudonocardia benzenivorans</name>
    <dbReference type="NCBI Taxonomy" id="228005"/>
    <lineage>
        <taxon>Bacteria</taxon>
        <taxon>Bacillati</taxon>
        <taxon>Actinomycetota</taxon>
        <taxon>Actinomycetes</taxon>
        <taxon>Pseudonocardiales</taxon>
        <taxon>Pseudonocardiaceae</taxon>
        <taxon>Pseudonocardia</taxon>
    </lineage>
</organism>
<name>A0ABW3VMB4_9PSEU</name>
<dbReference type="Pfam" id="PF11533">
    <property type="entry name" value="AtzH-like"/>
    <property type="match status" value="1"/>
</dbReference>
<dbReference type="InterPro" id="IPR032710">
    <property type="entry name" value="NTF2-like_dom_sf"/>
</dbReference>
<protein>
    <submittedName>
        <fullName evidence="1">AtzH-like domain-containing protein</fullName>
    </submittedName>
</protein>
<dbReference type="InterPro" id="IPR024507">
    <property type="entry name" value="AtzH-like"/>
</dbReference>
<dbReference type="RefSeq" id="WP_103381665.1">
    <property type="nucleotide sequence ID" value="NZ_BAABKS010000074.1"/>
</dbReference>
<dbReference type="EMBL" id="JBHTMB010000161">
    <property type="protein sequence ID" value="MFD1235424.1"/>
    <property type="molecule type" value="Genomic_DNA"/>
</dbReference>
<evidence type="ECO:0000313" key="1">
    <source>
        <dbReference type="EMBL" id="MFD1235424.1"/>
    </source>
</evidence>
<sequence>MIGPADVGDPAVTSEVLAVFERYEDALVAGDAATLDAMFWDSPDTIRFGVADRQRGFGELAAWRATQGPLPGRERRQTHVATFGADLAVVTTLFSYPGRPFEGRQSQTWVRLAEGWRIVSAHVSETPVPPDALDG</sequence>
<evidence type="ECO:0000313" key="2">
    <source>
        <dbReference type="Proteomes" id="UP001597182"/>
    </source>
</evidence>
<keyword evidence="2" id="KW-1185">Reference proteome</keyword>
<dbReference type="Gene3D" id="3.10.450.50">
    <property type="match status" value="1"/>
</dbReference>
<comment type="caution">
    <text evidence="1">The sequence shown here is derived from an EMBL/GenBank/DDBJ whole genome shotgun (WGS) entry which is preliminary data.</text>
</comment>
<gene>
    <name evidence="1" type="ORF">ACFQ34_19225</name>
</gene>
<accession>A0ABW3VMB4</accession>